<keyword evidence="4" id="KW-1185">Reference proteome</keyword>
<keyword evidence="2" id="KW-0472">Membrane</keyword>
<feature type="transmembrane region" description="Helical" evidence="2">
    <location>
        <begin position="33"/>
        <end position="51"/>
    </location>
</feature>
<feature type="transmembrane region" description="Helical" evidence="2">
    <location>
        <begin position="236"/>
        <end position="262"/>
    </location>
</feature>
<dbReference type="EMBL" id="LFTY01000002">
    <property type="protein sequence ID" value="KMW57400.1"/>
    <property type="molecule type" value="Genomic_DNA"/>
</dbReference>
<proteinExistence type="predicted"/>
<feature type="transmembrane region" description="Helical" evidence="2">
    <location>
        <begin position="199"/>
        <end position="229"/>
    </location>
</feature>
<evidence type="ECO:0008006" key="5">
    <source>
        <dbReference type="Google" id="ProtNLM"/>
    </source>
</evidence>
<keyword evidence="2" id="KW-1133">Transmembrane helix</keyword>
<sequence>MADKVTSAGLKELTARRSRRDGPSAQPSLPNPAWVWLATAAMLAAAALLFASGHSFLHDYTHDTFIIYDGIHRLAAGQIPHVDFSTPLGVLGYLGPYAGYLWTGSYGGSVEAGSVLLALLLGPNAAILLARRAHPLTSILFLFAILCLCVVPLNTGEDGNAVTAAMHYNRWGWAILTVLGLALISPLQARRFDAISQGLMAGVLLLALAFLKLSYFAVGLGVPALMLIYGGARLRAALLALLVIPAGGLIVWLLWPALLPAYATDLRMAIAASGVLAPRIDFILVDNIKDIALVVTAFAVAALTRRADPRDGLLLVFLISGGVLILAQNFQSLVMPLFLVGFVYADRHIARQADAGLGARLIGLGLMAVFLSTPSIRLDKGRAALHAIAV</sequence>
<accession>A0A0J9E3M8</accession>
<dbReference type="STRING" id="1675527.AIOL_002363"/>
<feature type="transmembrane region" description="Helical" evidence="2">
    <location>
        <begin position="168"/>
        <end position="187"/>
    </location>
</feature>
<feature type="region of interest" description="Disordered" evidence="1">
    <location>
        <begin position="1"/>
        <end position="28"/>
    </location>
</feature>
<comment type="caution">
    <text evidence="3">The sequence shown here is derived from an EMBL/GenBank/DDBJ whole genome shotgun (WGS) entry which is preliminary data.</text>
</comment>
<reference evidence="3 4" key="1">
    <citation type="submission" date="2015-06" db="EMBL/GenBank/DDBJ databases">
        <title>Draft genome sequence of an Alphaproteobacteria species associated to the Mediterranean sponge Oscarella lobularis.</title>
        <authorList>
            <person name="Jourda C."/>
            <person name="Santini S."/>
            <person name="Claverie J.-M."/>
        </authorList>
    </citation>
    <scope>NUCLEOTIDE SEQUENCE [LARGE SCALE GENOMIC DNA]</scope>
    <source>
        <strain evidence="3">IGS</strain>
    </source>
</reference>
<feature type="transmembrane region" description="Helical" evidence="2">
    <location>
        <begin position="136"/>
        <end position="156"/>
    </location>
</feature>
<feature type="transmembrane region" description="Helical" evidence="2">
    <location>
        <begin position="112"/>
        <end position="130"/>
    </location>
</feature>
<evidence type="ECO:0000313" key="3">
    <source>
        <dbReference type="EMBL" id="KMW57400.1"/>
    </source>
</evidence>
<dbReference type="AlphaFoldDB" id="A0A0J9E3M8"/>
<feature type="transmembrane region" description="Helical" evidence="2">
    <location>
        <begin position="315"/>
        <end position="345"/>
    </location>
</feature>
<dbReference type="Proteomes" id="UP000037178">
    <property type="component" value="Unassembled WGS sequence"/>
</dbReference>
<evidence type="ECO:0000256" key="1">
    <source>
        <dbReference type="SAM" id="MobiDB-lite"/>
    </source>
</evidence>
<protein>
    <recommendedName>
        <fullName evidence="5">DUF2029 domain-containing protein</fullName>
    </recommendedName>
</protein>
<gene>
    <name evidence="3" type="ORF">AIOL_002363</name>
</gene>
<keyword evidence="2" id="KW-0812">Transmembrane</keyword>
<evidence type="ECO:0000256" key="2">
    <source>
        <dbReference type="SAM" id="Phobius"/>
    </source>
</evidence>
<name>A0A0J9E3M8_9RHOB</name>
<feature type="transmembrane region" description="Helical" evidence="2">
    <location>
        <begin position="357"/>
        <end position="376"/>
    </location>
</feature>
<dbReference type="PATRIC" id="fig|1675527.3.peg.2477"/>
<organism evidence="3 4">
    <name type="scientific">Candidatus Rhodobacter oscarellae</name>
    <dbReference type="NCBI Taxonomy" id="1675527"/>
    <lineage>
        <taxon>Bacteria</taxon>
        <taxon>Pseudomonadati</taxon>
        <taxon>Pseudomonadota</taxon>
        <taxon>Alphaproteobacteria</taxon>
        <taxon>Rhodobacterales</taxon>
        <taxon>Rhodobacter group</taxon>
        <taxon>Rhodobacter</taxon>
    </lineage>
</organism>
<evidence type="ECO:0000313" key="4">
    <source>
        <dbReference type="Proteomes" id="UP000037178"/>
    </source>
</evidence>